<proteinExistence type="predicted"/>
<reference evidence="1" key="1">
    <citation type="submission" date="2014-11" db="EMBL/GenBank/DDBJ databases">
        <authorList>
            <person name="Otto D Thomas"/>
            <person name="Naeem Raeece"/>
        </authorList>
    </citation>
    <scope>NUCLEOTIDE SEQUENCE</scope>
</reference>
<name>A0A0G4GPQ9_9ALVE</name>
<gene>
    <name evidence="1" type="ORF">Cvel_22835</name>
</gene>
<organism evidence="1">
    <name type="scientific">Chromera velia CCMP2878</name>
    <dbReference type="NCBI Taxonomy" id="1169474"/>
    <lineage>
        <taxon>Eukaryota</taxon>
        <taxon>Sar</taxon>
        <taxon>Alveolata</taxon>
        <taxon>Colpodellida</taxon>
        <taxon>Chromeraceae</taxon>
        <taxon>Chromera</taxon>
    </lineage>
</organism>
<evidence type="ECO:0000313" key="1">
    <source>
        <dbReference type="EMBL" id="CEM32340.1"/>
    </source>
</evidence>
<dbReference type="PhylomeDB" id="A0A0G4GPQ9"/>
<dbReference type="EMBL" id="CDMZ01001421">
    <property type="protein sequence ID" value="CEM32340.1"/>
    <property type="molecule type" value="Genomic_DNA"/>
</dbReference>
<dbReference type="AlphaFoldDB" id="A0A0G4GPQ9"/>
<sequence>MAMPKPDPQAYQSPTVPKAWPCNAMPKPDRACRRWEKENHLKAEICEYILPKSLEYIWLRWKQATGDSVLCRIQRKDDQIWGISLQAARAIAIAGIPFLSKVVLNKEEWRTLYDVEGSERNFK</sequence>
<protein>
    <submittedName>
        <fullName evidence="1">Uncharacterized protein</fullName>
    </submittedName>
</protein>
<accession>A0A0G4GPQ9</accession>
<dbReference type="VEuPathDB" id="CryptoDB:Cvel_22835"/>